<evidence type="ECO:0000256" key="1">
    <source>
        <dbReference type="ARBA" id="ARBA00005417"/>
    </source>
</evidence>
<organism evidence="6 7">
    <name type="scientific">Aeromonas diversa CDC 2478-85</name>
    <dbReference type="NCBI Taxonomy" id="1268237"/>
    <lineage>
        <taxon>Bacteria</taxon>
        <taxon>Pseudomonadati</taxon>
        <taxon>Pseudomonadota</taxon>
        <taxon>Gammaproteobacteria</taxon>
        <taxon>Aeromonadales</taxon>
        <taxon>Aeromonadaceae</taxon>
        <taxon>Aeromonas</taxon>
    </lineage>
</organism>
<dbReference type="Pfam" id="PF14524">
    <property type="entry name" value="Wzt_C"/>
    <property type="match status" value="1"/>
</dbReference>
<keyword evidence="2" id="KW-0813">Transport</keyword>
<dbReference type="GO" id="GO:0140359">
    <property type="term" value="F:ABC-type transporter activity"/>
    <property type="evidence" value="ECO:0007669"/>
    <property type="project" value="InterPro"/>
</dbReference>
<dbReference type="InterPro" id="IPR027417">
    <property type="entry name" value="P-loop_NTPase"/>
</dbReference>
<keyword evidence="3" id="KW-0547">Nucleotide-binding</keyword>
<dbReference type="PANTHER" id="PTHR46743">
    <property type="entry name" value="TEICHOIC ACIDS EXPORT ATP-BINDING PROTEIN TAGH"/>
    <property type="match status" value="1"/>
</dbReference>
<feature type="domain" description="ABC transporter" evidence="5">
    <location>
        <begin position="27"/>
        <end position="249"/>
    </location>
</feature>
<comment type="similarity">
    <text evidence="1">Belongs to the ABC transporter superfamily.</text>
</comment>
<dbReference type="GO" id="GO:0016020">
    <property type="term" value="C:membrane"/>
    <property type="evidence" value="ECO:0007669"/>
    <property type="project" value="InterPro"/>
</dbReference>
<protein>
    <submittedName>
        <fullName evidence="6">ABC transporter ATP-binding protein</fullName>
    </submittedName>
</protein>
<dbReference type="OrthoDB" id="9778870at2"/>
<dbReference type="InterPro" id="IPR029439">
    <property type="entry name" value="Wzt_C"/>
</dbReference>
<gene>
    <name evidence="6" type="ORF">G114_05985</name>
</gene>
<reference evidence="6 7" key="1">
    <citation type="journal article" date="2013" name="Genome Announc.">
        <title>Draft Genome Sequence of the Aeromonas diversa Type Strain.</title>
        <authorList>
            <person name="Farfan M."/>
            <person name="Spataro N."/>
            <person name="Sanglas A."/>
            <person name="Albarral V."/>
            <person name="Loren J.G."/>
            <person name="Bosch E."/>
            <person name="Fuste M.C."/>
        </authorList>
    </citation>
    <scope>NUCLEOTIDE SEQUENCE [LARGE SCALE GENOMIC DNA]</scope>
    <source>
        <strain evidence="6 7">2478-85</strain>
    </source>
</reference>
<dbReference type="Pfam" id="PF00005">
    <property type="entry name" value="ABC_tran"/>
    <property type="match status" value="1"/>
</dbReference>
<dbReference type="SMART" id="SM00382">
    <property type="entry name" value="AAA"/>
    <property type="match status" value="1"/>
</dbReference>
<dbReference type="InterPro" id="IPR015860">
    <property type="entry name" value="ABC_transpr_TagH-like"/>
</dbReference>
<dbReference type="AlphaFoldDB" id="N9VN58"/>
<keyword evidence="7" id="KW-1185">Reference proteome</keyword>
<evidence type="ECO:0000256" key="2">
    <source>
        <dbReference type="ARBA" id="ARBA00022448"/>
    </source>
</evidence>
<keyword evidence="4 6" id="KW-0067">ATP-binding</keyword>
<dbReference type="Proteomes" id="UP000023775">
    <property type="component" value="Unassembled WGS sequence"/>
</dbReference>
<evidence type="ECO:0000313" key="6">
    <source>
        <dbReference type="EMBL" id="ENY72786.1"/>
    </source>
</evidence>
<dbReference type="PANTHER" id="PTHR46743:SF2">
    <property type="entry name" value="TEICHOIC ACIDS EXPORT ATP-BINDING PROTEIN TAGH"/>
    <property type="match status" value="1"/>
</dbReference>
<dbReference type="SUPFAM" id="SSF52540">
    <property type="entry name" value="P-loop containing nucleoside triphosphate hydrolases"/>
    <property type="match status" value="1"/>
</dbReference>
<dbReference type="GO" id="GO:0016887">
    <property type="term" value="F:ATP hydrolysis activity"/>
    <property type="evidence" value="ECO:0007669"/>
    <property type="project" value="InterPro"/>
</dbReference>
<dbReference type="InterPro" id="IPR003439">
    <property type="entry name" value="ABC_transporter-like_ATP-bd"/>
</dbReference>
<sequence length="446" mass="48748">MQEELPVCRLLVQDVAKTYRVYDSPQQRLKDLVGLSGRHQSVEALLPLSFRLAAGETVAIIGANGSGKSTLLQLICGTLTPSGGTITRHGRIAALLELGAGFNPEFSGIENIFLNASINGMSRADTESLLPRILEFADIGEHVHQPVKTYSSGMYVRLAFAVAIHVEPDILIIDEALAVGDEAFQRKCFARLREMQSQGVSILFVSHSAESVVSLCDRALLLDHGQLLFDGEPKQAVGLYQKLLYARPEQRDEVRQGILAQSAAPTMAPEPEPASEAEADHPLHPDFYIEGLVAQSTDYVENGASIEEPFLLDEQGFRVNLLHKGKRYRYRFAVRLHQDVDNFFYGTLIKRVDGVSIGGVSSAPPQQASGVSLPAGSRLTVECEFELSLNAGTYFMNAGVYGDTDQYSGFLARKLDALVFKVLPNPAETATSYVDLGFRCRTLSRA</sequence>
<evidence type="ECO:0000259" key="5">
    <source>
        <dbReference type="PROSITE" id="PS50893"/>
    </source>
</evidence>
<dbReference type="EMBL" id="APVG01000011">
    <property type="protein sequence ID" value="ENY72786.1"/>
    <property type="molecule type" value="Genomic_DNA"/>
</dbReference>
<dbReference type="PATRIC" id="fig|1268237.3.peg.1175"/>
<evidence type="ECO:0000313" key="7">
    <source>
        <dbReference type="Proteomes" id="UP000023775"/>
    </source>
</evidence>
<name>N9VN58_9GAMM</name>
<dbReference type="Gene3D" id="3.40.50.300">
    <property type="entry name" value="P-loop containing nucleotide triphosphate hydrolases"/>
    <property type="match status" value="1"/>
</dbReference>
<comment type="caution">
    <text evidence="6">The sequence shown here is derived from an EMBL/GenBank/DDBJ whole genome shotgun (WGS) entry which is preliminary data.</text>
</comment>
<dbReference type="RefSeq" id="WP_005349896.1">
    <property type="nucleotide sequence ID" value="NZ_APVG01000011.1"/>
</dbReference>
<accession>N9VN58</accession>
<dbReference type="PROSITE" id="PS50893">
    <property type="entry name" value="ABC_TRANSPORTER_2"/>
    <property type="match status" value="1"/>
</dbReference>
<dbReference type="CDD" id="cd03220">
    <property type="entry name" value="ABC_KpsT_Wzt"/>
    <property type="match status" value="1"/>
</dbReference>
<dbReference type="CDD" id="cd10147">
    <property type="entry name" value="Wzt_C-like"/>
    <property type="match status" value="1"/>
</dbReference>
<dbReference type="InterPro" id="IPR003593">
    <property type="entry name" value="AAA+_ATPase"/>
</dbReference>
<dbReference type="InterPro" id="IPR050683">
    <property type="entry name" value="Bact_Polysacc_Export_ATP-bd"/>
</dbReference>
<dbReference type="Gene3D" id="2.70.50.60">
    <property type="entry name" value="abc- transporter (atp binding component) like domain"/>
    <property type="match status" value="1"/>
</dbReference>
<dbReference type="GO" id="GO:0005524">
    <property type="term" value="F:ATP binding"/>
    <property type="evidence" value="ECO:0007669"/>
    <property type="project" value="UniProtKB-KW"/>
</dbReference>
<dbReference type="eggNOG" id="COG1134">
    <property type="taxonomic scope" value="Bacteria"/>
</dbReference>
<evidence type="ECO:0000256" key="4">
    <source>
        <dbReference type="ARBA" id="ARBA00022840"/>
    </source>
</evidence>
<proteinExistence type="inferred from homology"/>
<evidence type="ECO:0000256" key="3">
    <source>
        <dbReference type="ARBA" id="ARBA00022741"/>
    </source>
</evidence>